<keyword evidence="2 5" id="KW-0812">Transmembrane</keyword>
<feature type="transmembrane region" description="Helical" evidence="5">
    <location>
        <begin position="156"/>
        <end position="174"/>
    </location>
</feature>
<feature type="transmembrane region" description="Helical" evidence="5">
    <location>
        <begin position="181"/>
        <end position="205"/>
    </location>
</feature>
<feature type="transmembrane region" description="Helical" evidence="5">
    <location>
        <begin position="302"/>
        <end position="322"/>
    </location>
</feature>
<dbReference type="GO" id="GO:1905039">
    <property type="term" value="P:carboxylic acid transmembrane transport"/>
    <property type="evidence" value="ECO:0007669"/>
    <property type="project" value="UniProtKB-ARBA"/>
</dbReference>
<sequence length="495" mass="50954">MTDEQASGSTPGKPLSAGRRTGLLAGPLCLVPVLALPAPAELSPEAWRLGGLTLWMVIWWLSEAVPLAATALLPVALMPVLGILPIASVSAHYGNPLIFLFLGGFLLAAAMERHGLHRRIALFIVARAGQSARSLISGFALATAFLSMWISNTAAAMMMVTVATSVVVFVETHADRERARAFGVALMLGIAWSASIGGVGTLIGTPPNALSASILAESHGIEIGFFQWMLFGVPVVAVMLPIMLLLLTRWMFDLGGLDLSAARALIATEARALGPLGRAEAIVAAVFVLTALAWVLRTPLGLPISDSGIAITAALVLFACPLGRGRGFVLDWSVAPALPWGILLLFGGGLALAAGFESSGLAAAVGGLARGLAALPLWLLVLIVAAGIVFLSELTSNTAAAATFLPVTAAVATGLGLAVPWLMLPVAVGASMAFTLPTATPPNAIAFSWKGLRLADMARAGARMDLIAVVVIFAAVMLLAPVVFDLAPPQRGGTE</sequence>
<feature type="transmembrane region" description="Helical" evidence="5">
    <location>
        <begin position="93"/>
        <end position="111"/>
    </location>
</feature>
<feature type="transmembrane region" description="Helical" evidence="5">
    <location>
        <begin position="430"/>
        <end position="452"/>
    </location>
</feature>
<dbReference type="Pfam" id="PF00939">
    <property type="entry name" value="Na_sulph_symp"/>
    <property type="match status" value="1"/>
</dbReference>
<feature type="transmembrane region" description="Helical" evidence="5">
    <location>
        <begin position="464"/>
        <end position="484"/>
    </location>
</feature>
<feature type="transmembrane region" description="Helical" evidence="5">
    <location>
        <begin position="21"/>
        <end position="40"/>
    </location>
</feature>
<feature type="transmembrane region" description="Helical" evidence="5">
    <location>
        <begin position="225"/>
        <end position="247"/>
    </location>
</feature>
<keyword evidence="3 5" id="KW-1133">Transmembrane helix</keyword>
<dbReference type="GO" id="GO:0005886">
    <property type="term" value="C:plasma membrane"/>
    <property type="evidence" value="ECO:0007669"/>
    <property type="project" value="TreeGrafter"/>
</dbReference>
<feature type="transmembrane region" description="Helical" evidence="5">
    <location>
        <begin position="368"/>
        <end position="391"/>
    </location>
</feature>
<protein>
    <submittedName>
        <fullName evidence="6">Solute carrier family 13 (Sodium-dependent dicarboxylate transporter), member 2/3/5</fullName>
    </submittedName>
</protein>
<dbReference type="RefSeq" id="WP_081348851.1">
    <property type="nucleotide sequence ID" value="NZ_CP119563.1"/>
</dbReference>
<dbReference type="PANTHER" id="PTHR10283:SF82">
    <property type="entry name" value="SOLUTE CARRIER FAMILY 13 MEMBER 2"/>
    <property type="match status" value="1"/>
</dbReference>
<evidence type="ECO:0000256" key="1">
    <source>
        <dbReference type="ARBA" id="ARBA00004141"/>
    </source>
</evidence>
<dbReference type="AlphaFoldDB" id="A0A1G7IPS7"/>
<evidence type="ECO:0000313" key="6">
    <source>
        <dbReference type="EMBL" id="SDF14615.1"/>
    </source>
</evidence>
<evidence type="ECO:0000313" key="7">
    <source>
        <dbReference type="Proteomes" id="UP000183812"/>
    </source>
</evidence>
<evidence type="ECO:0000256" key="3">
    <source>
        <dbReference type="ARBA" id="ARBA00022989"/>
    </source>
</evidence>
<dbReference type="EMBL" id="FNAY01000007">
    <property type="protein sequence ID" value="SDF14615.1"/>
    <property type="molecule type" value="Genomic_DNA"/>
</dbReference>
<evidence type="ECO:0000256" key="4">
    <source>
        <dbReference type="ARBA" id="ARBA00023136"/>
    </source>
</evidence>
<dbReference type="GO" id="GO:0008514">
    <property type="term" value="F:organic anion transmembrane transporter activity"/>
    <property type="evidence" value="ECO:0007669"/>
    <property type="project" value="UniProtKB-ARBA"/>
</dbReference>
<evidence type="ECO:0000256" key="5">
    <source>
        <dbReference type="SAM" id="Phobius"/>
    </source>
</evidence>
<keyword evidence="4 5" id="KW-0472">Membrane</keyword>
<dbReference type="PANTHER" id="PTHR10283">
    <property type="entry name" value="SOLUTE CARRIER FAMILY 13 MEMBER"/>
    <property type="match status" value="1"/>
</dbReference>
<feature type="transmembrane region" description="Helical" evidence="5">
    <location>
        <begin position="334"/>
        <end position="356"/>
    </location>
</feature>
<accession>A0A1G7IPS7</accession>
<name>A0A1G7IPS7_RHOCA</name>
<reference evidence="6 7" key="1">
    <citation type="submission" date="2016-10" db="EMBL/GenBank/DDBJ databases">
        <authorList>
            <person name="de Groot N.N."/>
        </authorList>
    </citation>
    <scope>NUCLEOTIDE SEQUENCE [LARGE SCALE GENOMIC DNA]</scope>
    <source>
        <strain evidence="7">DSM 938 / 37b4</strain>
    </source>
</reference>
<proteinExistence type="predicted"/>
<feature type="transmembrane region" description="Helical" evidence="5">
    <location>
        <begin position="403"/>
        <end position="424"/>
    </location>
</feature>
<feature type="transmembrane region" description="Helical" evidence="5">
    <location>
        <begin position="279"/>
        <end position="296"/>
    </location>
</feature>
<dbReference type="InterPro" id="IPR001898">
    <property type="entry name" value="SLC13A/DASS"/>
</dbReference>
<organism evidence="6 7">
    <name type="scientific">Rhodobacter capsulatus</name>
    <name type="common">Rhodopseudomonas capsulata</name>
    <dbReference type="NCBI Taxonomy" id="1061"/>
    <lineage>
        <taxon>Bacteria</taxon>
        <taxon>Pseudomonadati</taxon>
        <taxon>Pseudomonadota</taxon>
        <taxon>Alphaproteobacteria</taxon>
        <taxon>Rhodobacterales</taxon>
        <taxon>Rhodobacter group</taxon>
        <taxon>Rhodobacter</taxon>
    </lineage>
</organism>
<dbReference type="NCBIfam" id="TIGR00785">
    <property type="entry name" value="dass"/>
    <property type="match status" value="1"/>
</dbReference>
<dbReference type="OrthoDB" id="9766267at2"/>
<evidence type="ECO:0000256" key="2">
    <source>
        <dbReference type="ARBA" id="ARBA00022692"/>
    </source>
</evidence>
<comment type="subcellular location">
    <subcellularLocation>
        <location evidence="1">Membrane</location>
        <topology evidence="1">Multi-pass membrane protein</topology>
    </subcellularLocation>
</comment>
<gene>
    <name evidence="6" type="ORF">SAMN04244550_01754</name>
</gene>
<dbReference type="Proteomes" id="UP000183812">
    <property type="component" value="Unassembled WGS sequence"/>
</dbReference>